<keyword evidence="1" id="KW-0812">Transmembrane</keyword>
<accession>A7I6F4</accession>
<dbReference type="HOGENOM" id="CLU_890286_0_0_2"/>
<organism evidence="2 3">
    <name type="scientific">Methanoregula boonei (strain DSM 21154 / JCM 14090 / 6A8)</name>
    <dbReference type="NCBI Taxonomy" id="456442"/>
    <lineage>
        <taxon>Archaea</taxon>
        <taxon>Methanobacteriati</taxon>
        <taxon>Methanobacteriota</taxon>
        <taxon>Stenosarchaea group</taxon>
        <taxon>Methanomicrobia</taxon>
        <taxon>Methanomicrobiales</taxon>
        <taxon>Methanoregulaceae</taxon>
        <taxon>Methanoregula</taxon>
    </lineage>
</organism>
<evidence type="ECO:0008006" key="4">
    <source>
        <dbReference type="Google" id="ProtNLM"/>
    </source>
</evidence>
<keyword evidence="1" id="KW-1133">Transmembrane helix</keyword>
<dbReference type="Proteomes" id="UP000002408">
    <property type="component" value="Chromosome"/>
</dbReference>
<keyword evidence="1" id="KW-0472">Membrane</keyword>
<dbReference type="AlphaFoldDB" id="A7I6F4"/>
<dbReference type="EMBL" id="CP000780">
    <property type="protein sequence ID" value="ABS55315.1"/>
    <property type="molecule type" value="Genomic_DNA"/>
</dbReference>
<evidence type="ECO:0000256" key="1">
    <source>
        <dbReference type="SAM" id="Phobius"/>
    </source>
</evidence>
<gene>
    <name evidence="2" type="ordered locus">Mboo_0797</name>
</gene>
<proteinExistence type="predicted"/>
<feature type="transmembrane region" description="Helical" evidence="1">
    <location>
        <begin position="289"/>
        <end position="309"/>
    </location>
</feature>
<keyword evidence="3" id="KW-1185">Reference proteome</keyword>
<reference evidence="3" key="1">
    <citation type="journal article" date="2015" name="Microbiology">
        <title>Genome of Methanoregula boonei 6A8 reveals adaptations to oligotrophic peatland environments.</title>
        <authorList>
            <person name="Braeuer S."/>
            <person name="Cadillo-Quiroz H."/>
            <person name="Kyrpides N."/>
            <person name="Woyke T."/>
            <person name="Goodwin L."/>
            <person name="Detter C."/>
            <person name="Podell S."/>
            <person name="Yavitt J.B."/>
            <person name="Zinder S.H."/>
        </authorList>
    </citation>
    <scope>NUCLEOTIDE SEQUENCE [LARGE SCALE GENOMIC DNA]</scope>
    <source>
        <strain evidence="3">DSM 21154 / JCM 14090 / 6A8</strain>
    </source>
</reference>
<evidence type="ECO:0000313" key="3">
    <source>
        <dbReference type="Proteomes" id="UP000002408"/>
    </source>
</evidence>
<dbReference type="KEGG" id="mbn:Mboo_0797"/>
<name>A7I6F4_METB6</name>
<dbReference type="GeneID" id="5411580"/>
<protein>
    <recommendedName>
        <fullName evidence="4">DUF3821 domain-containing protein</fullName>
    </recommendedName>
</protein>
<dbReference type="eggNOG" id="arCOG03906">
    <property type="taxonomic scope" value="Archaea"/>
</dbReference>
<sequence precursor="true">MDWIRSSILTILIFFLLIIPSGAELTLGSNMSFPNGTNRIYLDPVENQYFGGTPFTVNGTTNLEVGTAITAAVYYDDWSPCSHSGCGPTSGMTETIYVAEGEGFLNKTYFTINTSEFIVGDYLVSESTKDGEVNDSKSFTLSVPPDAYFTIDPIGTRYAGGIFYISGTTNLPLSDLWVGWIYSKSNPDNLMIIAPGMSDLSTTQESSGIIRWSVNATNTTENLEEGEYYAVVGINHVASKTIGFTLLPAANEKISNYTPTTITAMELPTPVIAPPSTATTRIPPATTNASGFSGVITVIGLLAITLITTRRY</sequence>
<evidence type="ECO:0000313" key="2">
    <source>
        <dbReference type="EMBL" id="ABS55315.1"/>
    </source>
</evidence>
<dbReference type="RefSeq" id="WP_012106339.1">
    <property type="nucleotide sequence ID" value="NC_009712.1"/>
</dbReference>